<evidence type="ECO:0000313" key="1">
    <source>
        <dbReference type="EMBL" id="TQJ04764.1"/>
    </source>
</evidence>
<dbReference type="OrthoDB" id="3689387at2"/>
<dbReference type="AlphaFoldDB" id="A0A542DP64"/>
<protein>
    <submittedName>
        <fullName evidence="1">YbaB/EbfC DNA-binding family protein</fullName>
    </submittedName>
</protein>
<keyword evidence="2" id="KW-1185">Reference proteome</keyword>
<dbReference type="InterPro" id="IPR004401">
    <property type="entry name" value="YbaB/EbfC"/>
</dbReference>
<reference evidence="1 2" key="1">
    <citation type="submission" date="2019-06" db="EMBL/GenBank/DDBJ databases">
        <title>Sequencing the genomes of 1000 actinobacteria strains.</title>
        <authorList>
            <person name="Klenk H.-P."/>
        </authorList>
    </citation>
    <scope>NUCLEOTIDE SEQUENCE [LARGE SCALE GENOMIC DNA]</scope>
    <source>
        <strain evidence="1 2">DSM 45679</strain>
    </source>
</reference>
<proteinExistence type="predicted"/>
<dbReference type="RefSeq" id="WP_142000407.1">
    <property type="nucleotide sequence ID" value="NZ_VFML01000001.1"/>
</dbReference>
<organism evidence="1 2">
    <name type="scientific">Amycolatopsis cihanbeyliensis</name>
    <dbReference type="NCBI Taxonomy" id="1128664"/>
    <lineage>
        <taxon>Bacteria</taxon>
        <taxon>Bacillati</taxon>
        <taxon>Actinomycetota</taxon>
        <taxon>Actinomycetes</taxon>
        <taxon>Pseudonocardiales</taxon>
        <taxon>Pseudonocardiaceae</taxon>
        <taxon>Amycolatopsis</taxon>
    </lineage>
</organism>
<dbReference type="Proteomes" id="UP000320876">
    <property type="component" value="Unassembled WGS sequence"/>
</dbReference>
<dbReference type="Gene3D" id="3.30.1310.10">
    <property type="entry name" value="Nucleoid-associated protein YbaB-like domain"/>
    <property type="match status" value="1"/>
</dbReference>
<evidence type="ECO:0000313" key="2">
    <source>
        <dbReference type="Proteomes" id="UP000320876"/>
    </source>
</evidence>
<dbReference type="EMBL" id="VFML01000001">
    <property type="protein sequence ID" value="TQJ04764.1"/>
    <property type="molecule type" value="Genomic_DNA"/>
</dbReference>
<sequence>MTDHRAQVEELLADYRRSRDHLLTVQRELAAITESVSSRDGLVTATVGARGTLTGLELAAEAYRRYRPTELAEEIVRVTQAATIKALAGAGQVLSPALPRDTDPQALLLGTADLGVLAPDVPVEAEEESFENKSWVDRA</sequence>
<gene>
    <name evidence="1" type="ORF">FB471_4573</name>
</gene>
<dbReference type="GO" id="GO:0003677">
    <property type="term" value="F:DNA binding"/>
    <property type="evidence" value="ECO:0007669"/>
    <property type="project" value="UniProtKB-KW"/>
</dbReference>
<name>A0A542DP64_AMYCI</name>
<keyword evidence="1" id="KW-0238">DNA-binding</keyword>
<dbReference type="Pfam" id="PF02575">
    <property type="entry name" value="YbaB_DNA_bd"/>
    <property type="match status" value="1"/>
</dbReference>
<comment type="caution">
    <text evidence="1">The sequence shown here is derived from an EMBL/GenBank/DDBJ whole genome shotgun (WGS) entry which is preliminary data.</text>
</comment>
<accession>A0A542DP64</accession>
<dbReference type="InterPro" id="IPR036894">
    <property type="entry name" value="YbaB-like_sf"/>
</dbReference>